<evidence type="ECO:0000259" key="9">
    <source>
        <dbReference type="PROSITE" id="PS50112"/>
    </source>
</evidence>
<feature type="domain" description="PAC" evidence="10">
    <location>
        <begin position="325"/>
        <end position="376"/>
    </location>
</feature>
<dbReference type="Gene3D" id="3.40.50.180">
    <property type="entry name" value="Methylesterase CheB, C-terminal domain"/>
    <property type="match status" value="1"/>
</dbReference>
<dbReference type="InterPro" id="IPR003018">
    <property type="entry name" value="GAF"/>
</dbReference>
<dbReference type="EMBL" id="QYUJ01000030">
    <property type="protein sequence ID" value="RJF68921.1"/>
    <property type="molecule type" value="Genomic_DNA"/>
</dbReference>
<dbReference type="InterPro" id="IPR013656">
    <property type="entry name" value="PAS_4"/>
</dbReference>
<dbReference type="PROSITE" id="PS50112">
    <property type="entry name" value="PAS"/>
    <property type="match status" value="1"/>
</dbReference>
<feature type="domain" description="PAC" evidence="10">
    <location>
        <begin position="1339"/>
        <end position="1391"/>
    </location>
</feature>
<dbReference type="InterPro" id="IPR029016">
    <property type="entry name" value="GAF-like_dom_sf"/>
</dbReference>
<keyword evidence="4" id="KW-0808">Transferase</keyword>
<accession>A0A418UZG9</accession>
<evidence type="ECO:0000256" key="2">
    <source>
        <dbReference type="ARBA" id="ARBA00012438"/>
    </source>
</evidence>
<proteinExistence type="predicted"/>
<dbReference type="PANTHER" id="PTHR43304">
    <property type="entry name" value="PHYTOCHROME-LIKE PROTEIN CPH1"/>
    <property type="match status" value="1"/>
</dbReference>
<dbReference type="InterPro" id="IPR036890">
    <property type="entry name" value="HATPase_C_sf"/>
</dbReference>
<evidence type="ECO:0000256" key="4">
    <source>
        <dbReference type="ARBA" id="ARBA00022679"/>
    </source>
</evidence>
<keyword evidence="13" id="KW-1185">Reference proteome</keyword>
<dbReference type="SUPFAM" id="SSF55781">
    <property type="entry name" value="GAF domain-like"/>
    <property type="match status" value="3"/>
</dbReference>
<dbReference type="SMART" id="SM00086">
    <property type="entry name" value="PAC"/>
    <property type="match status" value="3"/>
</dbReference>
<dbReference type="Gene3D" id="3.30.565.10">
    <property type="entry name" value="Histidine kinase-like ATPase, C-terminal domain"/>
    <property type="match status" value="1"/>
</dbReference>
<sequence>MPSWLFTQGGQTDNHTGRAHTRLHYIPAMPFAPALAAVPFDLLVLIAPADQPEASSGVLAALPAELSVAALIATSGEGPATGSSLENLRRQIPLPLHEAGDGTVLAPGGVYLTPPHTVLEMGAGAHSTLTLRENRPTPHPLDRLLASLATRIGARALLVVLGGEGRDGLDGARDLRGVGATVLVQRSVGAAGAELPQALVDTGTATLGLSPGTLGQVVADLLGGDRLQSEGVGARQEAQPASVPSVLDSSATGHRALFNALDEGVCLFERLPPRADGQRDYRYLAMNTAMLAMFGIPDLSGKSIRESFPDEAEDWYDDYDRVLETGTPIRLVRESLPQGKVLEMFVSRMEDGSGQHLLAVMRDVTDRKRLEEARHASEKRLHLLVNATSDMVYRMSADWSEMYSLEGKSVLADTERPSQTWLEGYIPDEEKAFVQAAIDEAIRHKTTFQLEHRVFLADGRVGWTLSRAIPFLDEHGEILEWFGAASDITERKRTEAALRESEERQAFLLKLSDILQRLTAPNDIKIAAMHILGTHLGVSRAQYHEVDCSGKYYSADGIGYADGLPLLDLKYRIGQFGSFVAEDFEAGRPFRSGDLLTDPRPTADEQEAYGADQIRAGAGIPLLRAGKLVAILAVHDMHPHPWTDLEMELIRETAERVWAAKVRTEIAVLGRQERQAFLLMLSDRLRLEVNPRAIAQMAVDLLAGHLRLDRAYVAQVDRGRDLAEIGPECRRPDLSPVEGVLTLSDFPDAFAQVEATTLVLADTAADPALSDLDRQGFAALRMGALMVASARKGIDNPVWALVVAVEEPRHWTAAEVALLEEVAARTWAALERARAEETVREGEEKYRSLFEEMDEGFALCEVVRDADGQVVDYRYLDLNPALVKQGGFTPDALRGRRATEAFPNLDPWLIETYARVVNERQAILVEHPFPHVNRWMRLNAFPRGGDRFAVLYSDISERKRAEEVVRAGEERQAFLLKLSDTLRPLADPLEIQAEAARVVGNHFGAGRASYAEVEPDDEHFTVHNDYIDGVPSYAGRYRLDDFGPEFIQDMRGGRTVTMADAERDARVGDSQRALYTAGRIGAFIGVPLVKGNRLVAVFSLHHPAPRLWPAEQVALVEEVAERTWAAVERARAEAALSASESRLRALIEHLPGSAVFVVDHDLRYQLAQGEALTEAGLTPEVLVGRTVAQAMPPALVADHEARYRQALAGNAFEVEHETQGRIFITRGVPLSNAAGKIYAALAVSYDITDRKRAEELMRVSEARLSAVFEALPVGVGFVNPEGKLLLSNQELQRFLPTGLLPSRDAERQPRWAGFDAGGQRVEPRDFPGTRALRGERVVPGLDMLYTQDNGAEVRTRVSAVPLRDASGQVTGQVHVVMDVNALKRAEEELRALNAGLEERVEERTHRLADLNVELGNVIIRTARNLEAPAEVLGRLLNPGRPLEELAPDLHGGLPPFDPAVLADEVTRLRGVAQDLRELSALERHKLNLEFVPLRELFAGVQVPTAGRVEWLIQPLPIVRADQALLRQALEVLMTFTLSRTRGTRFVTVDSREVEGEVQIAVNDDGAGLSPEEASTLFDLAVRTDQSVPVLEGSGLAQVRRILARHGGWAWAESRLSGGKVVLAFPRDEEVTELERFLGGDHP</sequence>
<evidence type="ECO:0000256" key="7">
    <source>
        <dbReference type="SAM" id="Coils"/>
    </source>
</evidence>
<dbReference type="InterPro" id="IPR000014">
    <property type="entry name" value="PAS"/>
</dbReference>
<dbReference type="InterPro" id="IPR035965">
    <property type="entry name" value="PAS-like_dom_sf"/>
</dbReference>
<dbReference type="GO" id="GO:0000156">
    <property type="term" value="F:phosphorelay response regulator activity"/>
    <property type="evidence" value="ECO:0007669"/>
    <property type="project" value="InterPro"/>
</dbReference>
<evidence type="ECO:0000256" key="3">
    <source>
        <dbReference type="ARBA" id="ARBA00022553"/>
    </source>
</evidence>
<feature type="domain" description="CheB-type methylesterase" evidence="11">
    <location>
        <begin position="39"/>
        <end position="205"/>
    </location>
</feature>
<reference evidence="12 13" key="1">
    <citation type="submission" date="2018-09" db="EMBL/GenBank/DDBJ databases">
        <authorList>
            <person name="Zhu H."/>
        </authorList>
    </citation>
    <scope>NUCLEOTIDE SEQUENCE [LARGE SCALE GENOMIC DNA]</scope>
    <source>
        <strain evidence="12 13">K2S05-167</strain>
    </source>
</reference>
<dbReference type="SMART" id="SM00387">
    <property type="entry name" value="HATPase_c"/>
    <property type="match status" value="1"/>
</dbReference>
<evidence type="ECO:0000313" key="13">
    <source>
        <dbReference type="Proteomes" id="UP000286287"/>
    </source>
</evidence>
<dbReference type="SUPFAM" id="SSF52738">
    <property type="entry name" value="Methylesterase CheB, C-terminal domain"/>
    <property type="match status" value="1"/>
</dbReference>
<dbReference type="InterPro" id="IPR000673">
    <property type="entry name" value="Sig_transdc_resp-reg_Me-estase"/>
</dbReference>
<evidence type="ECO:0000256" key="5">
    <source>
        <dbReference type="ARBA" id="ARBA00022777"/>
    </source>
</evidence>
<dbReference type="InterPro" id="IPR000700">
    <property type="entry name" value="PAS-assoc_C"/>
</dbReference>
<comment type="catalytic activity">
    <reaction evidence="1">
        <text>ATP + protein L-histidine = ADP + protein N-phospho-L-histidine.</text>
        <dbReference type="EC" id="2.7.13.3"/>
    </reaction>
</comment>
<dbReference type="PROSITE" id="PS50113">
    <property type="entry name" value="PAC"/>
    <property type="match status" value="4"/>
</dbReference>
<dbReference type="InterPro" id="IPR005467">
    <property type="entry name" value="His_kinase_dom"/>
</dbReference>
<dbReference type="Pfam" id="PF01590">
    <property type="entry name" value="GAF"/>
    <property type="match status" value="3"/>
</dbReference>
<dbReference type="SMART" id="SM00065">
    <property type="entry name" value="GAF"/>
    <property type="match status" value="3"/>
</dbReference>
<feature type="domain" description="PAC" evidence="10">
    <location>
        <begin position="1197"/>
        <end position="1259"/>
    </location>
</feature>
<dbReference type="GO" id="GO:0005737">
    <property type="term" value="C:cytoplasm"/>
    <property type="evidence" value="ECO:0007669"/>
    <property type="project" value="InterPro"/>
</dbReference>
<dbReference type="Pfam" id="PF01339">
    <property type="entry name" value="CheB_methylest"/>
    <property type="match status" value="1"/>
</dbReference>
<dbReference type="GO" id="GO:0006935">
    <property type="term" value="P:chemotaxis"/>
    <property type="evidence" value="ECO:0007669"/>
    <property type="project" value="InterPro"/>
</dbReference>
<dbReference type="Pfam" id="PF08448">
    <property type="entry name" value="PAS_4"/>
    <property type="match status" value="4"/>
</dbReference>
<dbReference type="PANTHER" id="PTHR43304:SF1">
    <property type="entry name" value="PAC DOMAIN-CONTAINING PROTEIN"/>
    <property type="match status" value="1"/>
</dbReference>
<dbReference type="NCBIfam" id="TIGR00229">
    <property type="entry name" value="sensory_box"/>
    <property type="match status" value="4"/>
</dbReference>
<protein>
    <recommendedName>
        <fullName evidence="2">histidine kinase</fullName>
        <ecNumber evidence="2">2.7.13.3</ecNumber>
    </recommendedName>
</protein>
<comment type="caution">
    <text evidence="6">Lacks conserved residue(s) required for the propagation of feature annotation.</text>
</comment>
<dbReference type="InterPro" id="IPR003594">
    <property type="entry name" value="HATPase_dom"/>
</dbReference>
<dbReference type="GO" id="GO:0004673">
    <property type="term" value="F:protein histidine kinase activity"/>
    <property type="evidence" value="ECO:0007669"/>
    <property type="project" value="UniProtKB-EC"/>
</dbReference>
<dbReference type="GO" id="GO:0008984">
    <property type="term" value="F:protein-glutamate methylesterase activity"/>
    <property type="evidence" value="ECO:0007669"/>
    <property type="project" value="InterPro"/>
</dbReference>
<feature type="domain" description="PAS" evidence="9">
    <location>
        <begin position="1139"/>
        <end position="1210"/>
    </location>
</feature>
<feature type="domain" description="PAC" evidence="10">
    <location>
        <begin position="448"/>
        <end position="500"/>
    </location>
</feature>
<organism evidence="12 13">
    <name type="scientific">Deinococcus cavernae</name>
    <dbReference type="NCBI Taxonomy" id="2320857"/>
    <lineage>
        <taxon>Bacteria</taxon>
        <taxon>Thermotogati</taxon>
        <taxon>Deinococcota</taxon>
        <taxon>Deinococci</taxon>
        <taxon>Deinococcales</taxon>
        <taxon>Deinococcaceae</taxon>
        <taxon>Deinococcus</taxon>
    </lineage>
</organism>
<feature type="coiled-coil region" evidence="7">
    <location>
        <begin position="1379"/>
        <end position="1413"/>
    </location>
</feature>
<dbReference type="PROSITE" id="PS50122">
    <property type="entry name" value="CHEB"/>
    <property type="match status" value="1"/>
</dbReference>
<evidence type="ECO:0000256" key="6">
    <source>
        <dbReference type="PROSITE-ProRule" id="PRU00050"/>
    </source>
</evidence>
<dbReference type="Proteomes" id="UP000286287">
    <property type="component" value="Unassembled WGS sequence"/>
</dbReference>
<evidence type="ECO:0000259" key="11">
    <source>
        <dbReference type="PROSITE" id="PS50122"/>
    </source>
</evidence>
<dbReference type="InterPro" id="IPR001610">
    <property type="entry name" value="PAC"/>
</dbReference>
<evidence type="ECO:0000256" key="1">
    <source>
        <dbReference type="ARBA" id="ARBA00000085"/>
    </source>
</evidence>
<dbReference type="InterPro" id="IPR052162">
    <property type="entry name" value="Sensor_kinase/Photoreceptor"/>
</dbReference>
<evidence type="ECO:0000259" key="10">
    <source>
        <dbReference type="PROSITE" id="PS50113"/>
    </source>
</evidence>
<dbReference type="InterPro" id="IPR035909">
    <property type="entry name" value="CheB_C"/>
</dbReference>
<evidence type="ECO:0000313" key="12">
    <source>
        <dbReference type="EMBL" id="RJF68921.1"/>
    </source>
</evidence>
<dbReference type="CDD" id="cd00130">
    <property type="entry name" value="PAS"/>
    <property type="match status" value="1"/>
</dbReference>
<dbReference type="SUPFAM" id="SSF55874">
    <property type="entry name" value="ATPase domain of HSP90 chaperone/DNA topoisomerase II/histidine kinase"/>
    <property type="match status" value="1"/>
</dbReference>
<comment type="caution">
    <text evidence="12">The sequence shown here is derived from an EMBL/GenBank/DDBJ whole genome shotgun (WGS) entry which is preliminary data.</text>
</comment>
<keyword evidence="5" id="KW-0418">Kinase</keyword>
<keyword evidence="3" id="KW-0597">Phosphoprotein</keyword>
<dbReference type="SUPFAM" id="SSF55785">
    <property type="entry name" value="PYP-like sensor domain (PAS domain)"/>
    <property type="match status" value="5"/>
</dbReference>
<dbReference type="Gene3D" id="3.30.450.20">
    <property type="entry name" value="PAS domain"/>
    <property type="match status" value="5"/>
</dbReference>
<evidence type="ECO:0000259" key="8">
    <source>
        <dbReference type="PROSITE" id="PS50109"/>
    </source>
</evidence>
<keyword evidence="7" id="KW-0175">Coiled coil</keyword>
<gene>
    <name evidence="12" type="ORF">D3875_21470</name>
</gene>
<dbReference type="PROSITE" id="PS50109">
    <property type="entry name" value="HIS_KIN"/>
    <property type="match status" value="1"/>
</dbReference>
<dbReference type="Pfam" id="PF02518">
    <property type="entry name" value="HATPase_c"/>
    <property type="match status" value="1"/>
</dbReference>
<dbReference type="SMART" id="SM00091">
    <property type="entry name" value="PAS"/>
    <property type="match status" value="4"/>
</dbReference>
<dbReference type="Gene3D" id="3.30.450.40">
    <property type="match status" value="3"/>
</dbReference>
<name>A0A418UZG9_9DEIO</name>
<feature type="domain" description="Histidine kinase" evidence="8">
    <location>
        <begin position="1518"/>
        <end position="1628"/>
    </location>
</feature>
<dbReference type="EC" id="2.7.13.3" evidence="2"/>